<dbReference type="EMBL" id="PGOL01002454">
    <property type="protein sequence ID" value="PKI47817.1"/>
    <property type="molecule type" value="Genomic_DNA"/>
</dbReference>
<evidence type="ECO:0000256" key="1">
    <source>
        <dbReference type="SAM" id="MobiDB-lite"/>
    </source>
</evidence>
<evidence type="ECO:0000313" key="3">
    <source>
        <dbReference type="Proteomes" id="UP000233551"/>
    </source>
</evidence>
<protein>
    <recommendedName>
        <fullName evidence="4">FBD domain-containing protein</fullName>
    </recommendedName>
</protein>
<feature type="region of interest" description="Disordered" evidence="1">
    <location>
        <begin position="58"/>
        <end position="82"/>
    </location>
</feature>
<dbReference type="Proteomes" id="UP000233551">
    <property type="component" value="Unassembled WGS sequence"/>
</dbReference>
<reference evidence="2 3" key="1">
    <citation type="submission" date="2017-11" db="EMBL/GenBank/DDBJ databases">
        <title>De-novo sequencing of pomegranate (Punica granatum L.) genome.</title>
        <authorList>
            <person name="Akparov Z."/>
            <person name="Amiraslanov A."/>
            <person name="Hajiyeva S."/>
            <person name="Abbasov M."/>
            <person name="Kaur K."/>
            <person name="Hamwieh A."/>
            <person name="Solovyev V."/>
            <person name="Salamov A."/>
            <person name="Braich B."/>
            <person name="Kosarev P."/>
            <person name="Mahmoud A."/>
            <person name="Hajiyev E."/>
            <person name="Babayeva S."/>
            <person name="Izzatullayeva V."/>
            <person name="Mammadov A."/>
            <person name="Mammadov A."/>
            <person name="Sharifova S."/>
            <person name="Ojaghi J."/>
            <person name="Eynullazada K."/>
            <person name="Bayramov B."/>
            <person name="Abdulazimova A."/>
            <person name="Shahmuradov I."/>
        </authorList>
    </citation>
    <scope>NUCLEOTIDE SEQUENCE [LARGE SCALE GENOMIC DNA]</scope>
    <source>
        <strain evidence="3">cv. AG2017</strain>
        <tissue evidence="2">Leaf</tissue>
    </source>
</reference>
<comment type="caution">
    <text evidence="2">The sequence shown here is derived from an EMBL/GenBank/DDBJ whole genome shotgun (WGS) entry which is preliminary data.</text>
</comment>
<name>A0A2I0IUZ8_PUNGR</name>
<gene>
    <name evidence="2" type="ORF">CRG98_031778</name>
</gene>
<proteinExistence type="predicted"/>
<accession>A0A2I0IUZ8</accession>
<dbReference type="AlphaFoldDB" id="A0A2I0IUZ8"/>
<sequence length="369" mass="42012">MKSYRDEGPLSLPPELFIRESLEVLKLNCNLNLDDSIKKNPPNLKAGRPLHTWEAVLGSTEKEDAHDPRRTSGLREALQRHPPDDQEELCFLQSGSLKRLSICSPLESPRLNYKLNIKCPDVNIPSIFHGTIPLSYSIKKLEKLAEKPTDIDRGECFQQFYGIRQYLLVRVTAGVTFSSTVLKAAVLWSPRDLPTFRGLTLMCVTHLRVHLPNNFCSEVIPYLLKCFQDLEKLCVTKESPPGCHQMPQKFNFPAWAPDCLTSSLKEITFSNFRTNIQAEITLLLYFLVHGEKLNRRSKPFLFFFPDLSIKVLARGSRYSNPPRGSICFLSRFPSSIAIPKTVHSRASIEVWEPSPSHHLCLSRVARNLI</sequence>
<evidence type="ECO:0000313" key="2">
    <source>
        <dbReference type="EMBL" id="PKI47817.1"/>
    </source>
</evidence>
<evidence type="ECO:0008006" key="4">
    <source>
        <dbReference type="Google" id="ProtNLM"/>
    </source>
</evidence>
<organism evidence="2 3">
    <name type="scientific">Punica granatum</name>
    <name type="common">Pomegranate</name>
    <dbReference type="NCBI Taxonomy" id="22663"/>
    <lineage>
        <taxon>Eukaryota</taxon>
        <taxon>Viridiplantae</taxon>
        <taxon>Streptophyta</taxon>
        <taxon>Embryophyta</taxon>
        <taxon>Tracheophyta</taxon>
        <taxon>Spermatophyta</taxon>
        <taxon>Magnoliopsida</taxon>
        <taxon>eudicotyledons</taxon>
        <taxon>Gunneridae</taxon>
        <taxon>Pentapetalae</taxon>
        <taxon>rosids</taxon>
        <taxon>malvids</taxon>
        <taxon>Myrtales</taxon>
        <taxon>Lythraceae</taxon>
        <taxon>Punica</taxon>
    </lineage>
</organism>
<keyword evidence="3" id="KW-1185">Reference proteome</keyword>
<feature type="compositionally biased region" description="Basic and acidic residues" evidence="1">
    <location>
        <begin position="60"/>
        <end position="70"/>
    </location>
</feature>